<evidence type="ECO:0000313" key="10">
    <source>
        <dbReference type="EMBL" id="ROU09030.1"/>
    </source>
</evidence>
<keyword evidence="6" id="KW-0862">Zinc</keyword>
<reference evidence="10 11" key="1">
    <citation type="submission" date="2018-10" db="EMBL/GenBank/DDBJ databases">
        <title>The genome of Lysobacter enzymogenes OH11.</title>
        <authorList>
            <person name="Liu F."/>
            <person name="Zhao Y."/>
            <person name="Qian G."/>
            <person name="Chen Y."/>
            <person name="Xu H."/>
        </authorList>
    </citation>
    <scope>NUCLEOTIDE SEQUENCE [LARGE SCALE GENOMIC DNA]</scope>
    <source>
        <strain evidence="10 11">OH11</strain>
    </source>
</reference>
<evidence type="ECO:0000256" key="5">
    <source>
        <dbReference type="ARBA" id="ARBA00022801"/>
    </source>
</evidence>
<dbReference type="InterPro" id="IPR045834">
    <property type="entry name" value="Csd3_N2"/>
</dbReference>
<dbReference type="InterPro" id="IPR016047">
    <property type="entry name" value="M23ase_b-sheet_dom"/>
</dbReference>
<comment type="subcellular location">
    <subcellularLocation>
        <location evidence="2">Cell envelope</location>
    </subcellularLocation>
</comment>
<dbReference type="RefSeq" id="WP_123645768.1">
    <property type="nucleotide sequence ID" value="NZ_RCTY01000005.1"/>
</dbReference>
<keyword evidence="7" id="KW-0482">Metalloprotease</keyword>
<dbReference type="Proteomes" id="UP000275910">
    <property type="component" value="Unassembled WGS sequence"/>
</dbReference>
<keyword evidence="3" id="KW-0645">Protease</keyword>
<evidence type="ECO:0000256" key="2">
    <source>
        <dbReference type="ARBA" id="ARBA00004196"/>
    </source>
</evidence>
<dbReference type="GO" id="GO:0030313">
    <property type="term" value="C:cell envelope"/>
    <property type="evidence" value="ECO:0007669"/>
    <property type="project" value="UniProtKB-SubCell"/>
</dbReference>
<proteinExistence type="predicted"/>
<feature type="domain" description="M23ase beta-sheet core" evidence="8">
    <location>
        <begin position="328"/>
        <end position="424"/>
    </location>
</feature>
<dbReference type="Pfam" id="PF19425">
    <property type="entry name" value="Csd3_N2"/>
    <property type="match status" value="1"/>
</dbReference>
<evidence type="ECO:0000256" key="4">
    <source>
        <dbReference type="ARBA" id="ARBA00022723"/>
    </source>
</evidence>
<dbReference type="Gene3D" id="2.70.70.10">
    <property type="entry name" value="Glucose Permease (Domain IIA)"/>
    <property type="match status" value="1"/>
</dbReference>
<comment type="cofactor">
    <cofactor evidence="1">
        <name>Zn(2+)</name>
        <dbReference type="ChEBI" id="CHEBI:29105"/>
    </cofactor>
</comment>
<keyword evidence="5" id="KW-0378">Hydrolase</keyword>
<keyword evidence="4" id="KW-0479">Metal-binding</keyword>
<dbReference type="GO" id="GO:0004222">
    <property type="term" value="F:metalloendopeptidase activity"/>
    <property type="evidence" value="ECO:0007669"/>
    <property type="project" value="TreeGrafter"/>
</dbReference>
<evidence type="ECO:0000259" key="9">
    <source>
        <dbReference type="Pfam" id="PF19425"/>
    </source>
</evidence>
<feature type="domain" description="Csd3-like second N-terminal" evidence="9">
    <location>
        <begin position="197"/>
        <end position="316"/>
    </location>
</feature>
<gene>
    <name evidence="10" type="ORF">D9T17_01540</name>
</gene>
<dbReference type="CDD" id="cd12797">
    <property type="entry name" value="M23_peptidase"/>
    <property type="match status" value="1"/>
</dbReference>
<dbReference type="Gene3D" id="3.10.450.350">
    <property type="match status" value="2"/>
</dbReference>
<evidence type="ECO:0000256" key="6">
    <source>
        <dbReference type="ARBA" id="ARBA00022833"/>
    </source>
</evidence>
<dbReference type="InterPro" id="IPR011055">
    <property type="entry name" value="Dup_hybrid_motif"/>
</dbReference>
<organism evidence="10 11">
    <name type="scientific">Lysobacter enzymogenes</name>
    <dbReference type="NCBI Taxonomy" id="69"/>
    <lineage>
        <taxon>Bacteria</taxon>
        <taxon>Pseudomonadati</taxon>
        <taxon>Pseudomonadota</taxon>
        <taxon>Gammaproteobacteria</taxon>
        <taxon>Lysobacterales</taxon>
        <taxon>Lysobacteraceae</taxon>
        <taxon>Lysobacter</taxon>
    </lineage>
</organism>
<evidence type="ECO:0000313" key="11">
    <source>
        <dbReference type="Proteomes" id="UP000275910"/>
    </source>
</evidence>
<name>A0A3N2RNI6_LYSEN</name>
<dbReference type="Pfam" id="PF01551">
    <property type="entry name" value="Peptidase_M23"/>
    <property type="match status" value="1"/>
</dbReference>
<dbReference type="AlphaFoldDB" id="A0A3N2RNI6"/>
<evidence type="ECO:0000256" key="3">
    <source>
        <dbReference type="ARBA" id="ARBA00022670"/>
    </source>
</evidence>
<dbReference type="GO" id="GO:0046872">
    <property type="term" value="F:metal ion binding"/>
    <property type="evidence" value="ECO:0007669"/>
    <property type="project" value="UniProtKB-KW"/>
</dbReference>
<sequence length="500" mass="54228">MTVPEQASSVGAERRERLKALREKALKRKVLARHLSDGFNGRWSGRQWVQAGLFATLGMMVAAVVPGFSQSTASVRAHEPRQSLALALPPLTLARLKGETGDSWQLVRVNRGQTLGSVFKDMDIPKSTMSQILEQPGAREALMRMKPGTELGFDIPVNGSLRTFRYDQDEGHRVELSIAGDKVTDKKVIARPSQVRTVVLSGKVGKSLFRSARKVGLTPANINTLTDDIFKYDIDFNEDVGTDDRFSVVVEQTWREGELISTGPILAATFTSDGKLHTGFRFDRGGKPEYFTGDGRPLKKSFIRMPIPYARLTSGFGTRRHPVLGSIRMHAGVDYAAGTGTPIMAAGDARVQFVGWKGGYGRAVILDHGRGYTTLYGHMSNFSKIKPGQRVPQGTVIGYVGSSGMATGPHLHYEFRVNGVHRNPLSITMPPPEPLSGMALAQFRQQTAVALGRIRQVENIIYADAGPAPTAAPAVAAAAVAKTVAVAKKPGKKNKKTSRG</sequence>
<evidence type="ECO:0000259" key="8">
    <source>
        <dbReference type="Pfam" id="PF01551"/>
    </source>
</evidence>
<dbReference type="SUPFAM" id="SSF51261">
    <property type="entry name" value="Duplicated hybrid motif"/>
    <property type="match status" value="1"/>
</dbReference>
<protein>
    <submittedName>
        <fullName evidence="10">M23 family metallopeptidase</fullName>
    </submittedName>
</protein>
<comment type="caution">
    <text evidence="10">The sequence shown here is derived from an EMBL/GenBank/DDBJ whole genome shotgun (WGS) entry which is preliminary data.</text>
</comment>
<dbReference type="EMBL" id="RCTY01000005">
    <property type="protein sequence ID" value="ROU09030.1"/>
    <property type="molecule type" value="Genomic_DNA"/>
</dbReference>
<dbReference type="InterPro" id="IPR050570">
    <property type="entry name" value="Cell_wall_metabolism_enzyme"/>
</dbReference>
<accession>A0A3N2RNI6</accession>
<evidence type="ECO:0000256" key="7">
    <source>
        <dbReference type="ARBA" id="ARBA00023049"/>
    </source>
</evidence>
<dbReference type="PANTHER" id="PTHR21666:SF288">
    <property type="entry name" value="CELL DIVISION PROTEIN YTFB"/>
    <property type="match status" value="1"/>
</dbReference>
<dbReference type="PANTHER" id="PTHR21666">
    <property type="entry name" value="PEPTIDASE-RELATED"/>
    <property type="match status" value="1"/>
</dbReference>
<dbReference type="GO" id="GO:0006508">
    <property type="term" value="P:proteolysis"/>
    <property type="evidence" value="ECO:0007669"/>
    <property type="project" value="UniProtKB-KW"/>
</dbReference>
<evidence type="ECO:0000256" key="1">
    <source>
        <dbReference type="ARBA" id="ARBA00001947"/>
    </source>
</evidence>